<evidence type="ECO:0008006" key="4">
    <source>
        <dbReference type="Google" id="ProtNLM"/>
    </source>
</evidence>
<evidence type="ECO:0000313" key="3">
    <source>
        <dbReference type="Proteomes" id="UP001139199"/>
    </source>
</evidence>
<sequence length="72" mass="8231">MILIKNIRIILLLCLTLGLAPFFPEPHIWGKLKWICGGAKEMQLMDWFDVFLHGSPFILLIIALTIKLKNGI</sequence>
<dbReference type="Proteomes" id="UP001139199">
    <property type="component" value="Unassembled WGS sequence"/>
</dbReference>
<organism evidence="2 3">
    <name type="scientific">Neotamlana laminarinivorans</name>
    <dbReference type="NCBI Taxonomy" id="2883124"/>
    <lineage>
        <taxon>Bacteria</taxon>
        <taxon>Pseudomonadati</taxon>
        <taxon>Bacteroidota</taxon>
        <taxon>Flavobacteriia</taxon>
        <taxon>Flavobacteriales</taxon>
        <taxon>Flavobacteriaceae</taxon>
        <taxon>Neotamlana</taxon>
    </lineage>
</organism>
<dbReference type="AlphaFoldDB" id="A0A9X1L2P6"/>
<keyword evidence="1" id="KW-1133">Transmembrane helix</keyword>
<reference evidence="2" key="1">
    <citation type="submission" date="2021-10" db="EMBL/GenBank/DDBJ databases">
        <title>Tamlana sargassums sp. nov., and Tamlana laminarinivorans sp. nov., two new bacteria isolated from the brown alga.</title>
        <authorList>
            <person name="Li J."/>
        </authorList>
    </citation>
    <scope>NUCLEOTIDE SEQUENCE</scope>
    <source>
        <strain evidence="2">PT2-4</strain>
    </source>
</reference>
<keyword evidence="1" id="KW-0472">Membrane</keyword>
<evidence type="ECO:0000256" key="1">
    <source>
        <dbReference type="SAM" id="Phobius"/>
    </source>
</evidence>
<keyword evidence="1" id="KW-0812">Transmembrane</keyword>
<feature type="transmembrane region" description="Helical" evidence="1">
    <location>
        <begin position="48"/>
        <end position="66"/>
    </location>
</feature>
<dbReference type="RefSeq" id="WP_226544477.1">
    <property type="nucleotide sequence ID" value="NZ_JAJAPW010000007.1"/>
</dbReference>
<comment type="caution">
    <text evidence="2">The sequence shown here is derived from an EMBL/GenBank/DDBJ whole genome shotgun (WGS) entry which is preliminary data.</text>
</comment>
<name>A0A9X1L2P6_9FLAO</name>
<keyword evidence="3" id="KW-1185">Reference proteome</keyword>
<evidence type="ECO:0000313" key="2">
    <source>
        <dbReference type="EMBL" id="MCB4799993.1"/>
    </source>
</evidence>
<accession>A0A9X1L2P6</accession>
<protein>
    <recommendedName>
        <fullName evidence="4">RND transporter</fullName>
    </recommendedName>
</protein>
<dbReference type="EMBL" id="JAJAPW010000007">
    <property type="protein sequence ID" value="MCB4799993.1"/>
    <property type="molecule type" value="Genomic_DNA"/>
</dbReference>
<gene>
    <name evidence="2" type="ORF">LG649_14155</name>
</gene>
<proteinExistence type="predicted"/>